<sequence>MWLPVKRAHHLHRQASQGYRVPRWPKDLFGEEGVEIDDKKGSYMTMTAFQWFPALVEDPFPDVSGVLLPYKNALCNEVSAIIQSLPTKSTLESHHQTTIQRQIFVLLCASAGANILQARIGITAYEAESRHDWDALLYCFYIADEEIVSRNILLERTIHLPQNQLAEVEDSNRLAEIVKDVTQSSPRFCLNAQINAAKTSEFGSELSIQAAQATLQAHTTAFSYKSLCDHQQKLQQLIQRRSRREPKDGKCDAMCFFAVSAPSSIEAADVAALDLFKYTKEEPATKQKDTKTGESDSSSGRGAGDAKGKTATNEVKPTKKGESSGTGASKAVPTLNDATRKYRLQNPFNLSQDLSLAAVDAVPEFKVPEPDAAWLEDKLLFPHLVVEYKKQHHTAGKALNQGRMYLISVISFYAALNIVDRAFYALVTNGAKGALLMGWKSKRGEKTYLFERSVVQFDISTPVGAYHFAIFLLRLREEQRELEVLIEAELKKGKFDRDQFMKWRKESQTVHEDPGSESTKTSLNKMPTLVTVSEEGEGSE</sequence>
<evidence type="ECO:0000256" key="1">
    <source>
        <dbReference type="SAM" id="MobiDB-lite"/>
    </source>
</evidence>
<organism evidence="2 3">
    <name type="scientific">Mycena belliarum</name>
    <dbReference type="NCBI Taxonomy" id="1033014"/>
    <lineage>
        <taxon>Eukaryota</taxon>
        <taxon>Fungi</taxon>
        <taxon>Dikarya</taxon>
        <taxon>Basidiomycota</taxon>
        <taxon>Agaricomycotina</taxon>
        <taxon>Agaricomycetes</taxon>
        <taxon>Agaricomycetidae</taxon>
        <taxon>Agaricales</taxon>
        <taxon>Marasmiineae</taxon>
        <taxon>Mycenaceae</taxon>
        <taxon>Mycena</taxon>
    </lineage>
</organism>
<accession>A0AAD6XMS4</accession>
<feature type="compositionally biased region" description="Basic and acidic residues" evidence="1">
    <location>
        <begin position="283"/>
        <end position="294"/>
    </location>
</feature>
<evidence type="ECO:0000313" key="2">
    <source>
        <dbReference type="EMBL" id="KAJ7085447.1"/>
    </source>
</evidence>
<keyword evidence="3" id="KW-1185">Reference proteome</keyword>
<reference evidence="2" key="1">
    <citation type="submission" date="2023-03" db="EMBL/GenBank/DDBJ databases">
        <title>Massive genome expansion in bonnet fungi (Mycena s.s.) driven by repeated elements and novel gene families across ecological guilds.</title>
        <authorList>
            <consortium name="Lawrence Berkeley National Laboratory"/>
            <person name="Harder C.B."/>
            <person name="Miyauchi S."/>
            <person name="Viragh M."/>
            <person name="Kuo A."/>
            <person name="Thoen E."/>
            <person name="Andreopoulos B."/>
            <person name="Lu D."/>
            <person name="Skrede I."/>
            <person name="Drula E."/>
            <person name="Henrissat B."/>
            <person name="Morin E."/>
            <person name="Kohler A."/>
            <person name="Barry K."/>
            <person name="LaButti K."/>
            <person name="Morin E."/>
            <person name="Salamov A."/>
            <person name="Lipzen A."/>
            <person name="Mereny Z."/>
            <person name="Hegedus B."/>
            <person name="Baldrian P."/>
            <person name="Stursova M."/>
            <person name="Weitz H."/>
            <person name="Taylor A."/>
            <person name="Grigoriev I.V."/>
            <person name="Nagy L.G."/>
            <person name="Martin F."/>
            <person name="Kauserud H."/>
        </authorList>
    </citation>
    <scope>NUCLEOTIDE SEQUENCE</scope>
    <source>
        <strain evidence="2">CBHHK173m</strain>
    </source>
</reference>
<feature type="region of interest" description="Disordered" evidence="1">
    <location>
        <begin position="505"/>
        <end position="540"/>
    </location>
</feature>
<feature type="region of interest" description="Disordered" evidence="1">
    <location>
        <begin position="283"/>
        <end position="332"/>
    </location>
</feature>
<name>A0AAD6XMS4_9AGAR</name>
<protein>
    <submittedName>
        <fullName evidence="2">Uncharacterized protein</fullName>
    </submittedName>
</protein>
<evidence type="ECO:0000313" key="3">
    <source>
        <dbReference type="Proteomes" id="UP001222325"/>
    </source>
</evidence>
<feature type="compositionally biased region" description="Polar residues" evidence="1">
    <location>
        <begin position="516"/>
        <end position="525"/>
    </location>
</feature>
<proteinExistence type="predicted"/>
<dbReference type="Proteomes" id="UP001222325">
    <property type="component" value="Unassembled WGS sequence"/>
</dbReference>
<comment type="caution">
    <text evidence="2">The sequence shown here is derived from an EMBL/GenBank/DDBJ whole genome shotgun (WGS) entry which is preliminary data.</text>
</comment>
<dbReference type="EMBL" id="JARJCN010000034">
    <property type="protein sequence ID" value="KAJ7085447.1"/>
    <property type="molecule type" value="Genomic_DNA"/>
</dbReference>
<gene>
    <name evidence="2" type="ORF">B0H15DRAFT_376251</name>
</gene>
<feature type="compositionally biased region" description="Basic and acidic residues" evidence="1">
    <location>
        <begin position="505"/>
        <end position="514"/>
    </location>
</feature>
<dbReference type="AlphaFoldDB" id="A0AAD6XMS4"/>